<evidence type="ECO:0000256" key="9">
    <source>
        <dbReference type="SAM" id="Phobius"/>
    </source>
</evidence>
<feature type="transmembrane region" description="Helical" evidence="9">
    <location>
        <begin position="115"/>
        <end position="138"/>
    </location>
</feature>
<dbReference type="GeneID" id="31571605"/>
<dbReference type="AlphaFoldDB" id="A0A1R0X3M1"/>
<evidence type="ECO:0000256" key="1">
    <source>
        <dbReference type="ARBA" id="ARBA00004651"/>
    </source>
</evidence>
<sequence>MKTKELIYAALFAALIAVLGMIPPIPLGFIPVPITAQTLGVMLAGCFLGKRMGALSLIIFIILVAIGLPVLTGGRGGISVLVGPSAGYIFSFPIAAGLIGWYSEKIWPKVRTWKLVAINIIFGVLLVSLIGAPVMALITNTSIWAGLVGALAFLPGDIIKAVIAAVITMQLKAISPIEEKTQI</sequence>
<organism evidence="10 11">
    <name type="scientific">Paenibacillus odorifer</name>
    <dbReference type="NCBI Taxonomy" id="189426"/>
    <lineage>
        <taxon>Bacteria</taxon>
        <taxon>Bacillati</taxon>
        <taxon>Bacillota</taxon>
        <taxon>Bacilli</taxon>
        <taxon>Bacillales</taxon>
        <taxon>Paenibacillaceae</taxon>
        <taxon>Paenibacillus</taxon>
    </lineage>
</organism>
<comment type="similarity">
    <text evidence="2 8">Belongs to the BioY family.</text>
</comment>
<feature type="transmembrane region" description="Helical" evidence="9">
    <location>
        <begin position="86"/>
        <end position="103"/>
    </location>
</feature>
<dbReference type="Gene3D" id="1.10.1760.20">
    <property type="match status" value="1"/>
</dbReference>
<dbReference type="EMBL" id="MKQP01000034">
    <property type="protein sequence ID" value="OMD27984.1"/>
    <property type="molecule type" value="Genomic_DNA"/>
</dbReference>
<reference evidence="10 11" key="1">
    <citation type="submission" date="2016-10" db="EMBL/GenBank/DDBJ databases">
        <title>Paenibacillus species isolates.</title>
        <authorList>
            <person name="Beno S.M."/>
        </authorList>
    </citation>
    <scope>NUCLEOTIDE SEQUENCE [LARGE SCALE GENOMIC DNA]</scope>
    <source>
        <strain evidence="10 11">FSL H7-0604</strain>
    </source>
</reference>
<protein>
    <recommendedName>
        <fullName evidence="8">Biotin transporter</fullName>
    </recommendedName>
</protein>
<feature type="transmembrane region" description="Helical" evidence="9">
    <location>
        <begin position="55"/>
        <end position="74"/>
    </location>
</feature>
<proteinExistence type="inferred from homology"/>
<gene>
    <name evidence="10" type="ORF">BJP51_02430</name>
</gene>
<dbReference type="PANTHER" id="PTHR34295:SF4">
    <property type="entry name" value="BIOTIN TRANSPORTER BIOY-RELATED"/>
    <property type="match status" value="1"/>
</dbReference>
<dbReference type="RefSeq" id="WP_036677150.1">
    <property type="nucleotide sequence ID" value="NZ_CP009428.1"/>
</dbReference>
<evidence type="ECO:0000313" key="11">
    <source>
        <dbReference type="Proteomes" id="UP000187465"/>
    </source>
</evidence>
<dbReference type="Proteomes" id="UP000187465">
    <property type="component" value="Unassembled WGS sequence"/>
</dbReference>
<keyword evidence="6 9" id="KW-1133">Transmembrane helix</keyword>
<comment type="subcellular location">
    <subcellularLocation>
        <location evidence="1 8">Cell membrane</location>
        <topology evidence="1 8">Multi-pass membrane protein</topology>
    </subcellularLocation>
</comment>
<keyword evidence="3 8" id="KW-0813">Transport</keyword>
<evidence type="ECO:0000256" key="2">
    <source>
        <dbReference type="ARBA" id="ARBA00010692"/>
    </source>
</evidence>
<dbReference type="PANTHER" id="PTHR34295">
    <property type="entry name" value="BIOTIN TRANSPORTER BIOY"/>
    <property type="match status" value="1"/>
</dbReference>
<dbReference type="GO" id="GO:0015225">
    <property type="term" value="F:biotin transmembrane transporter activity"/>
    <property type="evidence" value="ECO:0007669"/>
    <property type="project" value="UniProtKB-UniRule"/>
</dbReference>
<evidence type="ECO:0000313" key="10">
    <source>
        <dbReference type="EMBL" id="OMD27984.1"/>
    </source>
</evidence>
<evidence type="ECO:0000256" key="4">
    <source>
        <dbReference type="ARBA" id="ARBA00022475"/>
    </source>
</evidence>
<dbReference type="Pfam" id="PF02632">
    <property type="entry name" value="BioY"/>
    <property type="match status" value="1"/>
</dbReference>
<evidence type="ECO:0000256" key="6">
    <source>
        <dbReference type="ARBA" id="ARBA00022989"/>
    </source>
</evidence>
<name>A0A1R0X3M1_9BACL</name>
<evidence type="ECO:0000256" key="7">
    <source>
        <dbReference type="ARBA" id="ARBA00023136"/>
    </source>
</evidence>
<evidence type="ECO:0000256" key="5">
    <source>
        <dbReference type="ARBA" id="ARBA00022692"/>
    </source>
</evidence>
<keyword evidence="4 8" id="KW-1003">Cell membrane</keyword>
<dbReference type="PIRSF" id="PIRSF016661">
    <property type="entry name" value="BioY"/>
    <property type="match status" value="1"/>
</dbReference>
<dbReference type="GO" id="GO:0005886">
    <property type="term" value="C:plasma membrane"/>
    <property type="evidence" value="ECO:0007669"/>
    <property type="project" value="UniProtKB-SubCell"/>
</dbReference>
<feature type="transmembrane region" description="Helical" evidence="9">
    <location>
        <begin position="144"/>
        <end position="167"/>
    </location>
</feature>
<feature type="transmembrane region" description="Helical" evidence="9">
    <location>
        <begin position="30"/>
        <end position="48"/>
    </location>
</feature>
<evidence type="ECO:0000256" key="3">
    <source>
        <dbReference type="ARBA" id="ARBA00022448"/>
    </source>
</evidence>
<keyword evidence="7 8" id="KW-0472">Membrane</keyword>
<accession>A0A1R0X3M1</accession>
<evidence type="ECO:0000256" key="8">
    <source>
        <dbReference type="PIRNR" id="PIRNR016661"/>
    </source>
</evidence>
<dbReference type="InterPro" id="IPR003784">
    <property type="entry name" value="BioY"/>
</dbReference>
<dbReference type="KEGG" id="pod:PODO_15525"/>
<comment type="caution">
    <text evidence="10">The sequence shown here is derived from an EMBL/GenBank/DDBJ whole genome shotgun (WGS) entry which is preliminary data.</text>
</comment>
<keyword evidence="5 9" id="KW-0812">Transmembrane</keyword>